<name>A0ACB7HP66_MANES</name>
<gene>
    <name evidence="1" type="ORF">MANES_05G086337v8</name>
</gene>
<accession>A0ACB7HP66</accession>
<organism evidence="1 2">
    <name type="scientific">Manihot esculenta</name>
    <name type="common">Cassava</name>
    <name type="synonym">Jatropha manihot</name>
    <dbReference type="NCBI Taxonomy" id="3983"/>
    <lineage>
        <taxon>Eukaryota</taxon>
        <taxon>Viridiplantae</taxon>
        <taxon>Streptophyta</taxon>
        <taxon>Embryophyta</taxon>
        <taxon>Tracheophyta</taxon>
        <taxon>Spermatophyta</taxon>
        <taxon>Magnoliopsida</taxon>
        <taxon>eudicotyledons</taxon>
        <taxon>Gunneridae</taxon>
        <taxon>Pentapetalae</taxon>
        <taxon>rosids</taxon>
        <taxon>fabids</taxon>
        <taxon>Malpighiales</taxon>
        <taxon>Euphorbiaceae</taxon>
        <taxon>Crotonoideae</taxon>
        <taxon>Manihoteae</taxon>
        <taxon>Manihot</taxon>
    </lineage>
</organism>
<sequence>MEKRMKPRCPGKTAWPELVGKDGNRAAVIIEKENKHVTAIVLKYATPVPRDLRCDRVWVWVDENNVVIDIPRVR</sequence>
<dbReference type="Proteomes" id="UP000091857">
    <property type="component" value="Chromosome 5"/>
</dbReference>
<keyword evidence="2" id="KW-1185">Reference proteome</keyword>
<comment type="caution">
    <text evidence="1">The sequence shown here is derived from an EMBL/GenBank/DDBJ whole genome shotgun (WGS) entry which is preliminary data.</text>
</comment>
<evidence type="ECO:0000313" key="1">
    <source>
        <dbReference type="EMBL" id="KAG8653956.1"/>
    </source>
</evidence>
<proteinExistence type="predicted"/>
<dbReference type="EMBL" id="CM004391">
    <property type="protein sequence ID" value="KAG8653956.1"/>
    <property type="molecule type" value="Genomic_DNA"/>
</dbReference>
<evidence type="ECO:0000313" key="2">
    <source>
        <dbReference type="Proteomes" id="UP000091857"/>
    </source>
</evidence>
<reference evidence="2" key="1">
    <citation type="journal article" date="2016" name="Nat. Biotechnol.">
        <title>Sequencing wild and cultivated cassava and related species reveals extensive interspecific hybridization and genetic diversity.</title>
        <authorList>
            <person name="Bredeson J.V."/>
            <person name="Lyons J.B."/>
            <person name="Prochnik S.E."/>
            <person name="Wu G.A."/>
            <person name="Ha C.M."/>
            <person name="Edsinger-Gonzales E."/>
            <person name="Grimwood J."/>
            <person name="Schmutz J."/>
            <person name="Rabbi I.Y."/>
            <person name="Egesi C."/>
            <person name="Nauluvula P."/>
            <person name="Lebot V."/>
            <person name="Ndunguru J."/>
            <person name="Mkamilo G."/>
            <person name="Bart R.S."/>
            <person name="Setter T.L."/>
            <person name="Gleadow R.M."/>
            <person name="Kulakow P."/>
            <person name="Ferguson M.E."/>
            <person name="Rounsley S."/>
            <person name="Rokhsar D.S."/>
        </authorList>
    </citation>
    <scope>NUCLEOTIDE SEQUENCE [LARGE SCALE GENOMIC DNA]</scope>
    <source>
        <strain evidence="2">cv. AM560-2</strain>
    </source>
</reference>
<protein>
    <submittedName>
        <fullName evidence="1">Uncharacterized protein</fullName>
    </submittedName>
</protein>